<evidence type="ECO:0000256" key="3">
    <source>
        <dbReference type="ARBA" id="ARBA00022741"/>
    </source>
</evidence>
<keyword evidence="2" id="KW-0436">Ligase</keyword>
<dbReference type="SUPFAM" id="SSF55931">
    <property type="entry name" value="Glutamine synthetase/guanido kinase"/>
    <property type="match status" value="1"/>
</dbReference>
<dbReference type="PANTHER" id="PTHR43785:SF12">
    <property type="entry name" value="TYPE-1 GLUTAMINE SYNTHETASE 2"/>
    <property type="match status" value="1"/>
</dbReference>
<dbReference type="Gene3D" id="3.30.590.10">
    <property type="entry name" value="Glutamine synthetase/guanido kinase, catalytic domain"/>
    <property type="match status" value="1"/>
</dbReference>
<keyword evidence="4" id="KW-0067">ATP-binding</keyword>
<dbReference type="GO" id="GO:0006598">
    <property type="term" value="P:polyamine catabolic process"/>
    <property type="evidence" value="ECO:0007669"/>
    <property type="project" value="TreeGrafter"/>
</dbReference>
<evidence type="ECO:0000256" key="5">
    <source>
        <dbReference type="ARBA" id="ARBA00022842"/>
    </source>
</evidence>
<evidence type="ECO:0000256" key="4">
    <source>
        <dbReference type="ARBA" id="ARBA00022840"/>
    </source>
</evidence>
<dbReference type="PROSITE" id="PS00181">
    <property type="entry name" value="GLNA_ATP"/>
    <property type="match status" value="1"/>
</dbReference>
<feature type="domain" description="GS catalytic" evidence="9">
    <location>
        <begin position="120"/>
        <end position="453"/>
    </location>
</feature>
<comment type="similarity">
    <text evidence="6 7">Belongs to the glutamine synthetase family.</text>
</comment>
<dbReference type="SMART" id="SM01230">
    <property type="entry name" value="Gln-synt_C"/>
    <property type="match status" value="1"/>
</dbReference>
<dbReference type="InterPro" id="IPR008146">
    <property type="entry name" value="Gln_synth_cat_dom"/>
</dbReference>
<dbReference type="PANTHER" id="PTHR43785">
    <property type="entry name" value="GAMMA-GLUTAMYLPUTRESCINE SYNTHETASE"/>
    <property type="match status" value="1"/>
</dbReference>
<evidence type="ECO:0000256" key="1">
    <source>
        <dbReference type="ARBA" id="ARBA00001946"/>
    </source>
</evidence>
<dbReference type="Proteomes" id="UP000234845">
    <property type="component" value="Unassembled WGS sequence"/>
</dbReference>
<evidence type="ECO:0000259" key="9">
    <source>
        <dbReference type="PROSITE" id="PS51987"/>
    </source>
</evidence>
<dbReference type="OrthoDB" id="9789509at2"/>
<dbReference type="RefSeq" id="WP_101520358.1">
    <property type="nucleotide sequence ID" value="NZ_PKLZ01000002.1"/>
</dbReference>
<comment type="cofactor">
    <cofactor evidence="1">
        <name>Mg(2+)</name>
        <dbReference type="ChEBI" id="CHEBI:18420"/>
    </cofactor>
</comment>
<comment type="caution">
    <text evidence="10">The sequence shown here is derived from an EMBL/GenBank/DDBJ whole genome shotgun (WGS) entry which is preliminary data.</text>
</comment>
<keyword evidence="5" id="KW-0460">Magnesium</keyword>
<protein>
    <submittedName>
        <fullName evidence="10">Glutamine synthetase</fullName>
    </submittedName>
</protein>
<name>A0A2N5Y5L3_9GAMM</name>
<dbReference type="InterPro" id="IPR027303">
    <property type="entry name" value="Gln_synth_gly_rich_site"/>
</dbReference>
<accession>A0A2N5Y5L3</accession>
<dbReference type="EMBL" id="PKLZ01000002">
    <property type="protein sequence ID" value="PLW83677.1"/>
    <property type="molecule type" value="Genomic_DNA"/>
</dbReference>
<dbReference type="GO" id="GO:0006542">
    <property type="term" value="P:glutamine biosynthetic process"/>
    <property type="evidence" value="ECO:0007669"/>
    <property type="project" value="InterPro"/>
</dbReference>
<dbReference type="PROSITE" id="PS51987">
    <property type="entry name" value="GS_CATALYTIC"/>
    <property type="match status" value="1"/>
</dbReference>
<dbReference type="Gene3D" id="3.10.20.70">
    <property type="entry name" value="Glutamine synthetase, N-terminal domain"/>
    <property type="match status" value="1"/>
</dbReference>
<evidence type="ECO:0000313" key="10">
    <source>
        <dbReference type="EMBL" id="PLW83677.1"/>
    </source>
</evidence>
<organism evidence="10 11">
    <name type="scientific">Kineobactrum sediminis</name>
    <dbReference type="NCBI Taxonomy" id="1905677"/>
    <lineage>
        <taxon>Bacteria</taxon>
        <taxon>Pseudomonadati</taxon>
        <taxon>Pseudomonadota</taxon>
        <taxon>Gammaproteobacteria</taxon>
        <taxon>Cellvibrionales</taxon>
        <taxon>Halieaceae</taxon>
        <taxon>Kineobactrum</taxon>
    </lineage>
</organism>
<dbReference type="GO" id="GO:0004356">
    <property type="term" value="F:glutamine synthetase activity"/>
    <property type="evidence" value="ECO:0007669"/>
    <property type="project" value="InterPro"/>
</dbReference>
<dbReference type="InterPro" id="IPR014746">
    <property type="entry name" value="Gln_synth/guanido_kin_cat_dom"/>
</dbReference>
<evidence type="ECO:0000256" key="6">
    <source>
        <dbReference type="PROSITE-ProRule" id="PRU01330"/>
    </source>
</evidence>
<dbReference type="GO" id="GO:0005524">
    <property type="term" value="F:ATP binding"/>
    <property type="evidence" value="ECO:0007669"/>
    <property type="project" value="UniProtKB-KW"/>
</dbReference>
<evidence type="ECO:0000313" key="11">
    <source>
        <dbReference type="Proteomes" id="UP000234845"/>
    </source>
</evidence>
<dbReference type="Pfam" id="PF00120">
    <property type="entry name" value="Gln-synt_C"/>
    <property type="match status" value="1"/>
</dbReference>
<dbReference type="AlphaFoldDB" id="A0A2N5Y5L3"/>
<evidence type="ECO:0000256" key="2">
    <source>
        <dbReference type="ARBA" id="ARBA00022598"/>
    </source>
</evidence>
<proteinExistence type="inferred from homology"/>
<feature type="domain" description="GS beta-grasp" evidence="8">
    <location>
        <begin position="20"/>
        <end position="113"/>
    </location>
</feature>
<evidence type="ECO:0000256" key="7">
    <source>
        <dbReference type="RuleBase" id="RU000384"/>
    </source>
</evidence>
<dbReference type="InterPro" id="IPR036651">
    <property type="entry name" value="Gln_synt_N_sf"/>
</dbReference>
<evidence type="ECO:0000259" key="8">
    <source>
        <dbReference type="PROSITE" id="PS51986"/>
    </source>
</evidence>
<gene>
    <name evidence="10" type="ORF">CWI75_04845</name>
</gene>
<dbReference type="PROSITE" id="PS51986">
    <property type="entry name" value="GS_BETA_GRASP"/>
    <property type="match status" value="1"/>
</dbReference>
<keyword evidence="3" id="KW-0547">Nucleotide-binding</keyword>
<dbReference type="InterPro" id="IPR008147">
    <property type="entry name" value="Gln_synt_N"/>
</dbReference>
<keyword evidence="11" id="KW-1185">Reference proteome</keyword>
<dbReference type="SUPFAM" id="SSF54368">
    <property type="entry name" value="Glutamine synthetase, N-terminal domain"/>
    <property type="match status" value="1"/>
</dbReference>
<sequence>MHSTRDDVQQRLQAFLVSNPDIEIFEVMLPDIGGGMRGKWITRDKIHKVFAGEVKLPASSVAFDAWGRDVEAWVFNTGDGDGYCEADVRTLARVPWMPRPTGQVLMSMREADGSPGVLDPRFMLRAVMARFARLGLTPVVATEMEFYLLHAEPDALGQPRHTQGDRVGGRLNAGQTYCLYTMATMSELMHGIRDACDMQQLPVDTLIKEGAPSQYEINLYHCPDALLACDQAVMLQRAIKGVARSQDLLATFMAKPFGELAGNGMHVHCSLLDAQGNNAFDDGTGKGTPLLRQAIAGCMANMADSMLLFAPHLNSYRRFRRGTHAPLAPCWGYENRTVSLRVPTDQPAATRIEHRVAGADAHPHLAVTAILAGMLQGIEQQLEAPAPIEGNAYDQVALSLPRYWPDALERFRGSDFIRDNFGPEFQRVFTLLKEQEMDEFDRQVTPMEFDTSL</sequence>
<reference evidence="11" key="1">
    <citation type="submission" date="2017-11" db="EMBL/GenBank/DDBJ databases">
        <title>The draft genome sequence of Chromatocurvus sp. F02.</title>
        <authorList>
            <person name="Du Z.-J."/>
            <person name="Chang Y.-Q."/>
        </authorList>
    </citation>
    <scope>NUCLEOTIDE SEQUENCE [LARGE SCALE GENOMIC DNA]</scope>
    <source>
        <strain evidence="11">F02</strain>
    </source>
</reference>